<dbReference type="Proteomes" id="UP000557307">
    <property type="component" value="Unassembled WGS sequence"/>
</dbReference>
<name>A0A840TSB0_9BACT</name>
<gene>
    <name evidence="1" type="ORF">HNQ92_002296</name>
</gene>
<proteinExistence type="predicted"/>
<organism evidence="1 2">
    <name type="scientific">Rhabdobacter roseus</name>
    <dbReference type="NCBI Taxonomy" id="1655419"/>
    <lineage>
        <taxon>Bacteria</taxon>
        <taxon>Pseudomonadati</taxon>
        <taxon>Bacteroidota</taxon>
        <taxon>Cytophagia</taxon>
        <taxon>Cytophagales</taxon>
        <taxon>Cytophagaceae</taxon>
        <taxon>Rhabdobacter</taxon>
    </lineage>
</organism>
<accession>A0A840TSB0</accession>
<protein>
    <submittedName>
        <fullName evidence="1">Putative transposase/invertase (TIGR01784 family)</fullName>
    </submittedName>
</protein>
<comment type="caution">
    <text evidence="1">The sequence shown here is derived from an EMBL/GenBank/DDBJ whole genome shotgun (WGS) entry which is preliminary data.</text>
</comment>
<dbReference type="EMBL" id="JACHGF010000003">
    <property type="protein sequence ID" value="MBB5284153.1"/>
    <property type="molecule type" value="Genomic_DNA"/>
</dbReference>
<dbReference type="AlphaFoldDB" id="A0A840TSB0"/>
<keyword evidence="2" id="KW-1185">Reference proteome</keyword>
<reference evidence="1 2" key="1">
    <citation type="submission" date="2020-08" db="EMBL/GenBank/DDBJ databases">
        <title>Genomic Encyclopedia of Type Strains, Phase IV (KMG-IV): sequencing the most valuable type-strain genomes for metagenomic binning, comparative biology and taxonomic classification.</title>
        <authorList>
            <person name="Goeker M."/>
        </authorList>
    </citation>
    <scope>NUCLEOTIDE SEQUENCE [LARGE SCALE GENOMIC DNA]</scope>
    <source>
        <strain evidence="1 2">DSM 105074</strain>
    </source>
</reference>
<dbReference type="RefSeq" id="WP_184174112.1">
    <property type="nucleotide sequence ID" value="NZ_JACHGF010000003.1"/>
</dbReference>
<evidence type="ECO:0000313" key="2">
    <source>
        <dbReference type="Proteomes" id="UP000557307"/>
    </source>
</evidence>
<evidence type="ECO:0000313" key="1">
    <source>
        <dbReference type="EMBL" id="MBB5284153.1"/>
    </source>
</evidence>
<sequence>MAEFVERYINGTGLLLTTDGLLQRFKELFGEEFTPDQIRSYEDSLKYYRDLKNSLDTAREEGVLEGIEKGRLEAIEKVAKNLIKMGIDADIIAETTGLTIQQIEKLKNTAP</sequence>